<sequence length="72" mass="8350">MKIERNGLTVEIVESNYLDYIKISEGKDTFTEFIPRILAKRLEQFFEGLEDDCCCELKAIPAHAKRLKNKEG</sequence>
<reference evidence="1" key="1">
    <citation type="journal article" date="2015" name="Nature">
        <title>Complex archaea that bridge the gap between prokaryotes and eukaryotes.</title>
        <authorList>
            <person name="Spang A."/>
            <person name="Saw J.H."/>
            <person name="Jorgensen S.L."/>
            <person name="Zaremba-Niedzwiedzka K."/>
            <person name="Martijn J."/>
            <person name="Lind A.E."/>
            <person name="van Eijk R."/>
            <person name="Schleper C."/>
            <person name="Guy L."/>
            <person name="Ettema T.J."/>
        </authorList>
    </citation>
    <scope>NUCLEOTIDE SEQUENCE</scope>
</reference>
<gene>
    <name evidence="1" type="ORF">LCGC14_1303680</name>
</gene>
<proteinExistence type="predicted"/>
<feature type="non-terminal residue" evidence="1">
    <location>
        <position position="72"/>
    </location>
</feature>
<protein>
    <submittedName>
        <fullName evidence="1">Uncharacterized protein</fullName>
    </submittedName>
</protein>
<accession>A0A0F9KPA5</accession>
<dbReference type="AlphaFoldDB" id="A0A0F9KPA5"/>
<evidence type="ECO:0000313" key="1">
    <source>
        <dbReference type="EMBL" id="KKM84004.1"/>
    </source>
</evidence>
<dbReference type="EMBL" id="LAZR01007630">
    <property type="protein sequence ID" value="KKM84004.1"/>
    <property type="molecule type" value="Genomic_DNA"/>
</dbReference>
<comment type="caution">
    <text evidence="1">The sequence shown here is derived from an EMBL/GenBank/DDBJ whole genome shotgun (WGS) entry which is preliminary data.</text>
</comment>
<organism evidence="1">
    <name type="scientific">marine sediment metagenome</name>
    <dbReference type="NCBI Taxonomy" id="412755"/>
    <lineage>
        <taxon>unclassified sequences</taxon>
        <taxon>metagenomes</taxon>
        <taxon>ecological metagenomes</taxon>
    </lineage>
</organism>
<name>A0A0F9KPA5_9ZZZZ</name>